<sequence length="246" mass="28253">MAFAGIAEAVHSSTGMTYLAGCWVQAFPFSFTWNLVTPSSKSWMKEEAIDEAVPSWSWFSVPTLSANNLKFEVVEDLLEKLHQRTKVKRIDEAALLSFEDGSQQAYADPSPTKAFHDFTEMNLNLGMKTWTGFLRDSKNSIEDQFGTLFWDEVNLEVKCEFDHLETKRDMVMTFGLLTELWEVNYERPFLVGLLMQLEPGGEAYKRIGLWTLYPSRYPRGWFAGKYNSASVFDQLEGVRSEHIRLV</sequence>
<comment type="caution">
    <text evidence="1">The sequence shown here is derived from an EMBL/GenBank/DDBJ whole genome shotgun (WGS) entry which is preliminary data.</text>
</comment>
<keyword evidence="4" id="KW-1185">Reference proteome</keyword>
<name>A0AB37WR54_9PLEO</name>
<proteinExistence type="predicted"/>
<accession>A0AB37WR54</accession>
<organism evidence="1 3">
    <name type="scientific">Alternaria tenuissima</name>
    <dbReference type="NCBI Taxonomy" id="119927"/>
    <lineage>
        <taxon>Eukaryota</taxon>
        <taxon>Fungi</taxon>
        <taxon>Dikarya</taxon>
        <taxon>Ascomycota</taxon>
        <taxon>Pezizomycotina</taxon>
        <taxon>Dothideomycetes</taxon>
        <taxon>Pleosporomycetidae</taxon>
        <taxon>Pleosporales</taxon>
        <taxon>Pleosporineae</taxon>
        <taxon>Pleosporaceae</taxon>
        <taxon>Alternaria</taxon>
        <taxon>Alternaria sect. Alternaria</taxon>
        <taxon>Alternaria alternata complex</taxon>
    </lineage>
</organism>
<dbReference type="Proteomes" id="UP000293195">
    <property type="component" value="Unassembled WGS sequence"/>
</dbReference>
<reference evidence="1" key="1">
    <citation type="submission" date="2017-10" db="EMBL/GenBank/DDBJ databases">
        <authorList>
            <person name="Armitage A.D."/>
            <person name="Barbara D.J."/>
            <person name="Woodhall J.W."/>
            <person name="Sreenivasaprasad S."/>
            <person name="Lane C.R."/>
            <person name="Clarkson J.P."/>
            <person name="Harrison R.J."/>
        </authorList>
    </citation>
    <scope>NUCLEOTIDE SEQUENCE</scope>
    <source>
        <strain evidence="1">FERA 1164</strain>
        <strain evidence="2">FERA 635</strain>
    </source>
</reference>
<evidence type="ECO:0000313" key="3">
    <source>
        <dbReference type="Proteomes" id="UP000292340"/>
    </source>
</evidence>
<dbReference type="Proteomes" id="UP000292340">
    <property type="component" value="Unassembled WGS sequence"/>
</dbReference>
<dbReference type="EMBL" id="PDXF01000013">
    <property type="protein sequence ID" value="RYO03252.1"/>
    <property type="molecule type" value="Genomic_DNA"/>
</dbReference>
<reference evidence="1" key="2">
    <citation type="journal article" date="2019" name="bioRxiv">
        <title>Genomics, evolutionary history and diagnostics of the Alternaria alternata species group including apple and Asian pear pathotypes.</title>
        <authorList>
            <person name="Armitage A.D."/>
            <person name="Cockerton H.M."/>
            <person name="Sreenivasaprasad S."/>
            <person name="Woodhall J.W."/>
            <person name="Lane C.R."/>
            <person name="Harrison R.J."/>
            <person name="Clarkson J.P."/>
        </authorList>
    </citation>
    <scope>NUCLEOTIDE SEQUENCE</scope>
    <source>
        <strain evidence="1">FERA 1164</strain>
        <strain evidence="2">FERA 635</strain>
    </source>
</reference>
<protein>
    <submittedName>
        <fullName evidence="1">Uncharacterized protein</fullName>
    </submittedName>
</protein>
<dbReference type="EMBL" id="PDXB01000009">
    <property type="protein sequence ID" value="RYN31022.1"/>
    <property type="molecule type" value="Genomic_DNA"/>
</dbReference>
<evidence type="ECO:0000313" key="4">
    <source>
        <dbReference type="Proteomes" id="UP000293195"/>
    </source>
</evidence>
<evidence type="ECO:0000313" key="2">
    <source>
        <dbReference type="EMBL" id="RYO03252.1"/>
    </source>
</evidence>
<evidence type="ECO:0000313" key="1">
    <source>
        <dbReference type="EMBL" id="RYN31022.1"/>
    </source>
</evidence>
<gene>
    <name evidence="1" type="ORF">AA0115_g4659</name>
    <name evidence="2" type="ORF">AA0119_g4898</name>
</gene>
<dbReference type="AlphaFoldDB" id="A0AB37WR54"/>